<gene>
    <name evidence="1" type="ORF">NSPZN2_100139</name>
</gene>
<proteinExistence type="predicted"/>
<name>A0ABM8R0R9_9BACT</name>
<dbReference type="Proteomes" id="UP000675880">
    <property type="component" value="Unassembled WGS sequence"/>
</dbReference>
<dbReference type="EMBL" id="CAJNBJ010000002">
    <property type="protein sequence ID" value="CAE6726699.1"/>
    <property type="molecule type" value="Genomic_DNA"/>
</dbReference>
<keyword evidence="2" id="KW-1185">Reference proteome</keyword>
<accession>A0ABM8R0R9</accession>
<evidence type="ECO:0000313" key="2">
    <source>
        <dbReference type="Proteomes" id="UP000675880"/>
    </source>
</evidence>
<comment type="caution">
    <text evidence="1">The sequence shown here is derived from an EMBL/GenBank/DDBJ whole genome shotgun (WGS) entry which is preliminary data.</text>
</comment>
<reference evidence="1 2" key="1">
    <citation type="submission" date="2021-02" db="EMBL/GenBank/DDBJ databases">
        <authorList>
            <person name="Han P."/>
        </authorList>
    </citation>
    <scope>NUCLEOTIDE SEQUENCE [LARGE SCALE GENOMIC DNA]</scope>
    <source>
        <strain evidence="1">Candidatus Nitrospira sp. ZN2</strain>
    </source>
</reference>
<evidence type="ECO:0000313" key="1">
    <source>
        <dbReference type="EMBL" id="CAE6726699.1"/>
    </source>
</evidence>
<protein>
    <submittedName>
        <fullName evidence="1">Uncharacterized protein</fullName>
    </submittedName>
</protein>
<sequence length="26" mass="3046">MVCLFLAQLERVALRPPLEVMDHHVK</sequence>
<organism evidence="1 2">
    <name type="scientific">Nitrospira defluvii</name>
    <dbReference type="NCBI Taxonomy" id="330214"/>
    <lineage>
        <taxon>Bacteria</taxon>
        <taxon>Pseudomonadati</taxon>
        <taxon>Nitrospirota</taxon>
        <taxon>Nitrospiria</taxon>
        <taxon>Nitrospirales</taxon>
        <taxon>Nitrospiraceae</taxon>
        <taxon>Nitrospira</taxon>
    </lineage>
</organism>